<evidence type="ECO:0000256" key="1">
    <source>
        <dbReference type="ARBA" id="ARBA00004651"/>
    </source>
</evidence>
<gene>
    <name evidence="8" type="ORF">KDL28_35975</name>
</gene>
<evidence type="ECO:0000256" key="3">
    <source>
        <dbReference type="ARBA" id="ARBA00022692"/>
    </source>
</evidence>
<evidence type="ECO:0000256" key="5">
    <source>
        <dbReference type="ARBA" id="ARBA00023136"/>
    </source>
</evidence>
<comment type="caution">
    <text evidence="8">The sequence shown here is derived from an EMBL/GenBank/DDBJ whole genome shotgun (WGS) entry which is preliminary data.</text>
</comment>
<evidence type="ECO:0000313" key="8">
    <source>
        <dbReference type="EMBL" id="MCO1660470.1"/>
    </source>
</evidence>
<feature type="compositionally biased region" description="Low complexity" evidence="6">
    <location>
        <begin position="341"/>
        <end position="356"/>
    </location>
</feature>
<dbReference type="EMBL" id="JAGSOV010000083">
    <property type="protein sequence ID" value="MCO1660470.1"/>
    <property type="molecule type" value="Genomic_DNA"/>
</dbReference>
<evidence type="ECO:0000256" key="2">
    <source>
        <dbReference type="ARBA" id="ARBA00022475"/>
    </source>
</evidence>
<feature type="region of interest" description="Disordered" evidence="6">
    <location>
        <begin position="326"/>
        <end position="391"/>
    </location>
</feature>
<comment type="subcellular location">
    <subcellularLocation>
        <location evidence="1">Cell membrane</location>
        <topology evidence="1">Multi-pass membrane protein</topology>
    </subcellularLocation>
</comment>
<dbReference type="InterPro" id="IPR017039">
    <property type="entry name" value="Virul_fac_BrkB"/>
</dbReference>
<proteinExistence type="predicted"/>
<keyword evidence="3 7" id="KW-0812">Transmembrane</keyword>
<feature type="transmembrane region" description="Helical" evidence="7">
    <location>
        <begin position="196"/>
        <end position="217"/>
    </location>
</feature>
<dbReference type="Proteomes" id="UP001165283">
    <property type="component" value="Unassembled WGS sequence"/>
</dbReference>
<dbReference type="Pfam" id="PF03631">
    <property type="entry name" value="Virul_fac_BrkB"/>
    <property type="match status" value="1"/>
</dbReference>
<feature type="transmembrane region" description="Helical" evidence="7">
    <location>
        <begin position="150"/>
        <end position="172"/>
    </location>
</feature>
<evidence type="ECO:0000256" key="4">
    <source>
        <dbReference type="ARBA" id="ARBA00022989"/>
    </source>
</evidence>
<dbReference type="PANTHER" id="PTHR30213">
    <property type="entry name" value="INNER MEMBRANE PROTEIN YHJD"/>
    <property type="match status" value="1"/>
</dbReference>
<dbReference type="RefSeq" id="WP_252445975.1">
    <property type="nucleotide sequence ID" value="NZ_JAGSOV010000083.1"/>
</dbReference>
<sequence>MTSDDPPPRPVHRPSALRRVAARALGRAWDKDIFSHSAQAAFWQALSLPPLLLALLGSLGFVDDWFGPQTLEAVRGAIVGFSASVFTPEVVDEIIAPTADSILTIGRADVVSVGFVVALWAGSSAVASIVDSVTDAHGQKLVRHPVWQRIFSLLLYLVALVVAVFTLPVIALGPELLPGVLPEARRPTAVTLLNNLYYPASGLLLVIVLTTLYRLALPHTLPWRRLLPGALVAMVVFIASTTGLRIYIAVLLSTGYTYGALATPIAFLLFGFLLGLSIVFGAHLNNAVDEEWPSRPTRRRRRSERMRSMRRIAAARAAVVSGMVTERSEGAPLPPIDATDHAGPTGAPGAPRGTPTSSPDVDGAAPHRAADEPAGVAADRSVGSRPDAPEA</sequence>
<evidence type="ECO:0000256" key="6">
    <source>
        <dbReference type="SAM" id="MobiDB-lite"/>
    </source>
</evidence>
<evidence type="ECO:0000313" key="9">
    <source>
        <dbReference type="Proteomes" id="UP001165283"/>
    </source>
</evidence>
<feature type="transmembrane region" description="Helical" evidence="7">
    <location>
        <begin position="229"/>
        <end position="253"/>
    </location>
</feature>
<name>A0ABT1ABZ7_9PSEU</name>
<organism evidence="8 9">
    <name type="scientific">Pseudonocardia humida</name>
    <dbReference type="NCBI Taxonomy" id="2800819"/>
    <lineage>
        <taxon>Bacteria</taxon>
        <taxon>Bacillati</taxon>
        <taxon>Actinomycetota</taxon>
        <taxon>Actinomycetes</taxon>
        <taxon>Pseudonocardiales</taxon>
        <taxon>Pseudonocardiaceae</taxon>
        <taxon>Pseudonocardia</taxon>
    </lineage>
</organism>
<protein>
    <submittedName>
        <fullName evidence="8">YihY/virulence factor BrkB family protein</fullName>
    </submittedName>
</protein>
<keyword evidence="4 7" id="KW-1133">Transmembrane helix</keyword>
<keyword evidence="9" id="KW-1185">Reference proteome</keyword>
<accession>A0ABT1ABZ7</accession>
<evidence type="ECO:0000256" key="7">
    <source>
        <dbReference type="SAM" id="Phobius"/>
    </source>
</evidence>
<feature type="transmembrane region" description="Helical" evidence="7">
    <location>
        <begin position="41"/>
        <end position="62"/>
    </location>
</feature>
<keyword evidence="5 7" id="KW-0472">Membrane</keyword>
<dbReference type="PANTHER" id="PTHR30213:SF0">
    <property type="entry name" value="UPF0761 MEMBRANE PROTEIN YIHY"/>
    <property type="match status" value="1"/>
</dbReference>
<keyword evidence="2" id="KW-1003">Cell membrane</keyword>
<feature type="transmembrane region" description="Helical" evidence="7">
    <location>
        <begin position="265"/>
        <end position="288"/>
    </location>
</feature>
<reference evidence="8" key="1">
    <citation type="submission" date="2021-04" db="EMBL/GenBank/DDBJ databases">
        <title>Pseudonocardia sp. nov., isolated from sandy soil of mangrove forest.</title>
        <authorList>
            <person name="Zan Z."/>
            <person name="Huang R."/>
            <person name="Liu W."/>
        </authorList>
    </citation>
    <scope>NUCLEOTIDE SEQUENCE</scope>
    <source>
        <strain evidence="8">S2-4</strain>
    </source>
</reference>